<feature type="compositionally biased region" description="Polar residues" evidence="1">
    <location>
        <begin position="92"/>
        <end position="103"/>
    </location>
</feature>
<feature type="region of interest" description="Disordered" evidence="1">
    <location>
        <begin position="76"/>
        <end position="118"/>
    </location>
</feature>
<feature type="compositionally biased region" description="Polar residues" evidence="1">
    <location>
        <begin position="309"/>
        <end position="324"/>
    </location>
</feature>
<proteinExistence type="predicted"/>
<protein>
    <submittedName>
        <fullName evidence="2">Uncharacterized protein</fullName>
    </submittedName>
</protein>
<evidence type="ECO:0000256" key="1">
    <source>
        <dbReference type="SAM" id="MobiDB-lite"/>
    </source>
</evidence>
<evidence type="ECO:0000313" key="2">
    <source>
        <dbReference type="EMBL" id="KGK35656.1"/>
    </source>
</evidence>
<dbReference type="HOGENOM" id="CLU_510542_0_0_1"/>
<accession>A0A099NUS4</accession>
<feature type="compositionally biased region" description="Polar residues" evidence="1">
    <location>
        <begin position="453"/>
        <end position="462"/>
    </location>
</feature>
<dbReference type="VEuPathDB" id="FungiDB:C5L36_0D03250"/>
<feature type="region of interest" description="Disordered" evidence="1">
    <location>
        <begin position="510"/>
        <end position="534"/>
    </location>
</feature>
<comment type="caution">
    <text evidence="2">The sequence shown here is derived from an EMBL/GenBank/DDBJ whole genome shotgun (WGS) entry which is preliminary data.</text>
</comment>
<feature type="non-terminal residue" evidence="2">
    <location>
        <position position="534"/>
    </location>
</feature>
<name>A0A099NUS4_PICKU</name>
<feature type="region of interest" description="Disordered" evidence="1">
    <location>
        <begin position="263"/>
        <end position="355"/>
    </location>
</feature>
<gene>
    <name evidence="2" type="ORF">JL09_g5194</name>
</gene>
<feature type="compositionally biased region" description="Basic and acidic residues" evidence="1">
    <location>
        <begin position="263"/>
        <end position="308"/>
    </location>
</feature>
<sequence length="534" mass="59245">MNKPYSFFYKLAILRFSSLVSVDGIKFQISLDINNEEANKINNLAKKLREFDVNSYLKDHNLPNNLETYETFTFTSNQSSTNTGSSNASSLYRDSSNKSNMFSNEPLATPPLSTKNQTVPGPEIPCTPAISTTSDSHLTLNTVSESFLGLHQQQQMRVSENPNGLEQHHFRYTTHQQPTRNHAQPRIQAPKITPEQIIEQQKKMAKTREFEATHRAGIEAKALEERKRAAEARRKAEAEAKALEERKRAAEAEAEARRKAEAEAKALEERKRAAEARRKAEAEAKALEERKRAAEAEVEARRKAETETINKAGSAESNIENQLKVQEELDKAKLVMPRARERKDNPYSTKDNVQSSVTIVDNSTASSLTSGTTSNFKPIVASSSYSAVRADQIPFISDGEIVKQAINNKDSPVASLSKAFPNKRNQQQVRNDDKSNVAGLVSENRTMAVNAAQHTDQGIGSEQNEELRPAYSTKKTVDTNQSTSTIKLPVTVNGQPGTIIKPDQKMVSLHTENSSTIPQVKVSSNPIKPTKSSL</sequence>
<feature type="compositionally biased region" description="Polar residues" evidence="1">
    <location>
        <begin position="346"/>
        <end position="355"/>
    </location>
</feature>
<dbReference type="AlphaFoldDB" id="A0A099NUS4"/>
<dbReference type="Proteomes" id="UP000029867">
    <property type="component" value="Unassembled WGS sequence"/>
</dbReference>
<feature type="compositionally biased region" description="Basic and acidic residues" evidence="1">
    <location>
        <begin position="325"/>
        <end position="345"/>
    </location>
</feature>
<feature type="compositionally biased region" description="Low complexity" evidence="1">
    <location>
        <begin position="76"/>
        <end position="90"/>
    </location>
</feature>
<reference evidence="3" key="1">
    <citation type="journal article" date="2014" name="Microb. Cell Fact.">
        <title>Exploiting Issatchenkia orientalis SD108 for succinic acid production.</title>
        <authorList>
            <person name="Xiao H."/>
            <person name="Shao Z."/>
            <person name="Jiang Y."/>
            <person name="Dole S."/>
            <person name="Zhao H."/>
        </authorList>
    </citation>
    <scope>NUCLEOTIDE SEQUENCE [LARGE SCALE GENOMIC DNA]</scope>
    <source>
        <strain evidence="3">SD108</strain>
    </source>
</reference>
<organism evidence="2 3">
    <name type="scientific">Pichia kudriavzevii</name>
    <name type="common">Yeast</name>
    <name type="synonym">Issatchenkia orientalis</name>
    <dbReference type="NCBI Taxonomy" id="4909"/>
    <lineage>
        <taxon>Eukaryota</taxon>
        <taxon>Fungi</taxon>
        <taxon>Dikarya</taxon>
        <taxon>Ascomycota</taxon>
        <taxon>Saccharomycotina</taxon>
        <taxon>Pichiomycetes</taxon>
        <taxon>Pichiales</taxon>
        <taxon>Pichiaceae</taxon>
        <taxon>Pichia</taxon>
    </lineage>
</organism>
<evidence type="ECO:0000313" key="3">
    <source>
        <dbReference type="Proteomes" id="UP000029867"/>
    </source>
</evidence>
<dbReference type="EMBL" id="JQFK01000446">
    <property type="protein sequence ID" value="KGK35656.1"/>
    <property type="molecule type" value="Genomic_DNA"/>
</dbReference>
<feature type="region of interest" description="Disordered" evidence="1">
    <location>
        <begin position="453"/>
        <end position="483"/>
    </location>
</feature>